<dbReference type="EMBL" id="MBTA01000030">
    <property type="protein sequence ID" value="RKD12423.1"/>
    <property type="molecule type" value="Genomic_DNA"/>
</dbReference>
<feature type="transmembrane region" description="Helical" evidence="1">
    <location>
        <begin position="135"/>
        <end position="156"/>
    </location>
</feature>
<gene>
    <name evidence="2" type="ORF">BCY91_12300</name>
</gene>
<dbReference type="AlphaFoldDB" id="A0A419S1S2"/>
<evidence type="ECO:0000313" key="2">
    <source>
        <dbReference type="EMBL" id="RKD12423.1"/>
    </source>
</evidence>
<dbReference type="RefSeq" id="WP_120183247.1">
    <property type="nucleotide sequence ID" value="NZ_MBTA01000030.1"/>
</dbReference>
<proteinExistence type="predicted"/>
<feature type="transmembrane region" description="Helical" evidence="1">
    <location>
        <begin position="53"/>
        <end position="72"/>
    </location>
</feature>
<feature type="transmembrane region" description="Helical" evidence="1">
    <location>
        <begin position="162"/>
        <end position="181"/>
    </location>
</feature>
<feature type="transmembrane region" description="Helical" evidence="1">
    <location>
        <begin position="413"/>
        <end position="431"/>
    </location>
</feature>
<dbReference type="OrthoDB" id="1402575at2"/>
<evidence type="ECO:0000256" key="1">
    <source>
        <dbReference type="SAM" id="Phobius"/>
    </source>
</evidence>
<keyword evidence="1" id="KW-0472">Membrane</keyword>
<organism evidence="2 3">
    <name type="scientific">Pelobium manganitolerans</name>
    <dbReference type="NCBI Taxonomy" id="1842495"/>
    <lineage>
        <taxon>Bacteria</taxon>
        <taxon>Pseudomonadati</taxon>
        <taxon>Bacteroidota</taxon>
        <taxon>Sphingobacteriia</taxon>
        <taxon>Sphingobacteriales</taxon>
        <taxon>Sphingobacteriaceae</taxon>
        <taxon>Pelobium</taxon>
    </lineage>
</organism>
<keyword evidence="1" id="KW-1133">Transmembrane helix</keyword>
<feature type="transmembrane region" description="Helical" evidence="1">
    <location>
        <begin position="12"/>
        <end position="41"/>
    </location>
</feature>
<evidence type="ECO:0000313" key="3">
    <source>
        <dbReference type="Proteomes" id="UP000283433"/>
    </source>
</evidence>
<feature type="transmembrane region" description="Helical" evidence="1">
    <location>
        <begin position="92"/>
        <end position="114"/>
    </location>
</feature>
<feature type="transmembrane region" description="Helical" evidence="1">
    <location>
        <begin position="383"/>
        <end position="406"/>
    </location>
</feature>
<protein>
    <recommendedName>
        <fullName evidence="4">Oligosaccharide repeat unit polymerase</fullName>
    </recommendedName>
</protein>
<comment type="caution">
    <text evidence="2">The sequence shown here is derived from an EMBL/GenBank/DDBJ whole genome shotgun (WGS) entry which is preliminary data.</text>
</comment>
<reference evidence="2 3" key="1">
    <citation type="submission" date="2016-07" db="EMBL/GenBank/DDBJ databases">
        <title>Genome of Pelobium manganitolerans.</title>
        <authorList>
            <person name="Wu S."/>
            <person name="Wang G."/>
        </authorList>
    </citation>
    <scope>NUCLEOTIDE SEQUENCE [LARGE SCALE GENOMIC DNA]</scope>
    <source>
        <strain evidence="2 3">YS-25</strain>
    </source>
</reference>
<feature type="transmembrane region" description="Helical" evidence="1">
    <location>
        <begin position="211"/>
        <end position="227"/>
    </location>
</feature>
<name>A0A419S1S2_9SPHI</name>
<keyword evidence="1" id="KW-0812">Transmembrane</keyword>
<accession>A0A419S1S2</accession>
<feature type="transmembrane region" description="Helical" evidence="1">
    <location>
        <begin position="437"/>
        <end position="456"/>
    </location>
</feature>
<sequence>MDKFKSAGKEGVFIFVIGVIYAILSKNTLLTISAILVPFILMKLVWRKGDSPILFMALLLQWTSVSVKVFYANYTGEDFIDVHAYPDEIYNAFYLGQIGLIAVAFGINLALRGLKIEDKDNFHFEKDDYNFNRLTQVYLICSIAYPILFALSFTLGGLQQPLSKLIEFKWAVFFLFMLYSLKTGQYKIFIIIACYEVILSFTGYFSTFKDYFLALFIGMLMVFGKRFKPKHVFPTLLIIALGTYFLMIWQYVKPEYRKFLSAGEEAQISVRTTGESLTKLFELVSEAAPDAIQKGFEYTVDRLEYIDFLSAAISQVPAVIPHTHGDLWSGAFGRIFKPRLLFPNKKAIDDSEKASLYTGQEFYGADRGTSVSLGYFAESYVDFGMVGMHISLLIYGFILGSIYRYVIHSAPNHIIGTALVFPMFFIIFNFETALDKVVGAIFMYLIIYFIVNKFFLKWFLNYVKN</sequence>
<evidence type="ECO:0008006" key="4">
    <source>
        <dbReference type="Google" id="ProtNLM"/>
    </source>
</evidence>
<feature type="transmembrane region" description="Helical" evidence="1">
    <location>
        <begin position="232"/>
        <end position="252"/>
    </location>
</feature>
<dbReference type="Proteomes" id="UP000283433">
    <property type="component" value="Unassembled WGS sequence"/>
</dbReference>
<keyword evidence="3" id="KW-1185">Reference proteome</keyword>